<accession>A0A7Y9LP77</accession>
<evidence type="ECO:0000256" key="2">
    <source>
        <dbReference type="ARBA" id="ARBA00022487"/>
    </source>
</evidence>
<keyword evidence="6" id="KW-0106">Calcium</keyword>
<dbReference type="InterPro" id="IPR029058">
    <property type="entry name" value="AB_hydrolase_fold"/>
</dbReference>
<evidence type="ECO:0000256" key="7">
    <source>
        <dbReference type="ARBA" id="ARBA00023157"/>
    </source>
</evidence>
<dbReference type="GO" id="GO:0030600">
    <property type="term" value="F:feruloyl esterase activity"/>
    <property type="evidence" value="ECO:0007669"/>
    <property type="project" value="UniProtKB-EC"/>
</dbReference>
<evidence type="ECO:0000256" key="5">
    <source>
        <dbReference type="ARBA" id="ARBA00022801"/>
    </source>
</evidence>
<keyword evidence="9" id="KW-1185">Reference proteome</keyword>
<evidence type="ECO:0000313" key="9">
    <source>
        <dbReference type="Proteomes" id="UP000542125"/>
    </source>
</evidence>
<evidence type="ECO:0000256" key="4">
    <source>
        <dbReference type="ARBA" id="ARBA00022729"/>
    </source>
</evidence>
<dbReference type="PANTHER" id="PTHR33938:SF15">
    <property type="entry name" value="FERULOYL ESTERASE B-RELATED"/>
    <property type="match status" value="1"/>
</dbReference>
<dbReference type="EMBL" id="JACBYR010000002">
    <property type="protein sequence ID" value="NYE85607.1"/>
    <property type="molecule type" value="Genomic_DNA"/>
</dbReference>
<dbReference type="GO" id="GO:0046872">
    <property type="term" value="F:metal ion binding"/>
    <property type="evidence" value="ECO:0007669"/>
    <property type="project" value="UniProtKB-KW"/>
</dbReference>
<dbReference type="Proteomes" id="UP000542125">
    <property type="component" value="Unassembled WGS sequence"/>
</dbReference>
<protein>
    <submittedName>
        <fullName evidence="8">Feruloyl esterase</fullName>
        <ecNumber evidence="8">3.1.1.73</ecNumber>
    </submittedName>
</protein>
<keyword evidence="3" id="KW-0479">Metal-binding</keyword>
<gene>
    <name evidence="8" type="ORF">FHW18_004914</name>
</gene>
<dbReference type="RefSeq" id="WP_179589667.1">
    <property type="nucleotide sequence ID" value="NZ_JACBYR010000002.1"/>
</dbReference>
<proteinExistence type="inferred from homology"/>
<evidence type="ECO:0000256" key="1">
    <source>
        <dbReference type="ARBA" id="ARBA00006249"/>
    </source>
</evidence>
<dbReference type="EC" id="3.1.1.73" evidence="8"/>
<keyword evidence="7" id="KW-1015">Disulfide bond</keyword>
<keyword evidence="2" id="KW-0719">Serine esterase</keyword>
<dbReference type="Pfam" id="PF07519">
    <property type="entry name" value="Tannase"/>
    <property type="match status" value="1"/>
</dbReference>
<dbReference type="AlphaFoldDB" id="A0A7Y9LP77"/>
<keyword evidence="5 8" id="KW-0378">Hydrolase</keyword>
<dbReference type="PANTHER" id="PTHR33938">
    <property type="entry name" value="FERULOYL ESTERASE B-RELATED"/>
    <property type="match status" value="1"/>
</dbReference>
<dbReference type="SUPFAM" id="SSF53474">
    <property type="entry name" value="alpha/beta-Hydrolases"/>
    <property type="match status" value="1"/>
</dbReference>
<comment type="caution">
    <text evidence="8">The sequence shown here is derived from an EMBL/GenBank/DDBJ whole genome shotgun (WGS) entry which is preliminary data.</text>
</comment>
<evidence type="ECO:0000256" key="3">
    <source>
        <dbReference type="ARBA" id="ARBA00022723"/>
    </source>
</evidence>
<dbReference type="InterPro" id="IPR011118">
    <property type="entry name" value="Tannase/feruloyl_esterase"/>
</dbReference>
<comment type="similarity">
    <text evidence="1">Belongs to the tannase family.</text>
</comment>
<evidence type="ECO:0000313" key="8">
    <source>
        <dbReference type="EMBL" id="NYE85607.1"/>
    </source>
</evidence>
<evidence type="ECO:0000256" key="6">
    <source>
        <dbReference type="ARBA" id="ARBA00022837"/>
    </source>
</evidence>
<sequence>MRASKPCSPGGGRSRAPALHRRLHSGLRAGVLILGAPLIVAACGGDDDDANAGTTPPPVAMSCASMVGMALPDATITAATEVAAGPFVPTGTASYTVPAFCRLQGRSAPTSDSLINFEVWVPKATAWNGKVVVTGNGGYSPALSYGDMVAALGRGYATVGGDTGHQSADPNDLKFGIGHPEKIRDWGTRSIHAITQAAKPAITAVQGKTIARSYYQGCSTGGHQGYAEVQRYPADFDGVIAGAPGNNRTALNAGFMWQFLANHAQNDNTTPILTNAKIQLVTRQAVAACDAKDGVTDGVISDPRRCTPDVFNVASLQCTGADNANCLTAPQVSAMQKMYSGARNLRTGEQVYPGWPVGSESGWASYWGTTEPTRADYWRYWVFNDPNWNWWTFDFDQGMATARTTVGPLVDQLSTDVSAFKARGGKLLVYNGWADPVVNPIDTIAYFDRLAQAQGSPAQVASFARLFLVPGMGHCGGGTGTSTVDWLTALDTWVESGVAPDALPASRVANQVVNRTRPICAYPKEAKYSGTGSIDDAANFTCG</sequence>
<dbReference type="Gene3D" id="3.40.50.1820">
    <property type="entry name" value="alpha/beta hydrolase"/>
    <property type="match status" value="1"/>
</dbReference>
<reference evidence="8 9" key="1">
    <citation type="submission" date="2020-07" db="EMBL/GenBank/DDBJ databases">
        <title>Genomic Encyclopedia of Type Strains, Phase IV (KMG-V): Genome sequencing to study the core and pangenomes of soil and plant-associated prokaryotes.</title>
        <authorList>
            <person name="Whitman W."/>
        </authorList>
    </citation>
    <scope>NUCLEOTIDE SEQUENCE [LARGE SCALE GENOMIC DNA]</scope>
    <source>
        <strain evidence="8 9">SAS40</strain>
    </source>
</reference>
<keyword evidence="4" id="KW-0732">Signal</keyword>
<organism evidence="8 9">
    <name type="scientific">Pigmentiphaga litoralis</name>
    <dbReference type="NCBI Taxonomy" id="516702"/>
    <lineage>
        <taxon>Bacteria</taxon>
        <taxon>Pseudomonadati</taxon>
        <taxon>Pseudomonadota</taxon>
        <taxon>Betaproteobacteria</taxon>
        <taxon>Burkholderiales</taxon>
        <taxon>Alcaligenaceae</taxon>
        <taxon>Pigmentiphaga</taxon>
    </lineage>
</organism>
<name>A0A7Y9LP77_9BURK</name>